<evidence type="ECO:0000256" key="1">
    <source>
        <dbReference type="SAM" id="SignalP"/>
    </source>
</evidence>
<dbReference type="KEGG" id="pzh:CX676_18985"/>
<name>A0A2H5F362_9RHOB</name>
<dbReference type="EMBL" id="CP025430">
    <property type="protein sequence ID" value="AUH65984.1"/>
    <property type="molecule type" value="Genomic_DNA"/>
</dbReference>
<keyword evidence="1" id="KW-0732">Signal</keyword>
<proteinExistence type="predicted"/>
<evidence type="ECO:0008006" key="4">
    <source>
        <dbReference type="Google" id="ProtNLM"/>
    </source>
</evidence>
<feature type="signal peptide" evidence="1">
    <location>
        <begin position="1"/>
        <end position="17"/>
    </location>
</feature>
<dbReference type="AlphaFoldDB" id="A0A2H5F362"/>
<protein>
    <recommendedName>
        <fullName evidence="4">SH3 domain-containing protein</fullName>
    </recommendedName>
</protein>
<gene>
    <name evidence="2" type="ORF">CX676_18985</name>
</gene>
<feature type="chain" id="PRO_5014187136" description="SH3 domain-containing protein" evidence="1">
    <location>
        <begin position="18"/>
        <end position="104"/>
    </location>
</feature>
<keyword evidence="3" id="KW-1185">Reference proteome</keyword>
<evidence type="ECO:0000313" key="2">
    <source>
        <dbReference type="EMBL" id="AUH65984.1"/>
    </source>
</evidence>
<accession>A0A2H5F362</accession>
<organism evidence="2 3">
    <name type="scientific">Paracoccus zhejiangensis</name>
    <dbReference type="NCBI Taxonomy" id="1077935"/>
    <lineage>
        <taxon>Bacteria</taxon>
        <taxon>Pseudomonadati</taxon>
        <taxon>Pseudomonadota</taxon>
        <taxon>Alphaproteobacteria</taxon>
        <taxon>Rhodobacterales</taxon>
        <taxon>Paracoccaceae</taxon>
        <taxon>Paracoccus</taxon>
    </lineage>
</organism>
<reference evidence="2 3" key="1">
    <citation type="journal article" date="2013" name="Antonie Van Leeuwenhoek">
        <title>Paracoccus zhejiangensis sp. nov., isolated from activated sludge in wastewater-treatment system.</title>
        <authorList>
            <person name="Wu Z.G."/>
            <person name="Zhang D.F."/>
            <person name="Liu Y.L."/>
            <person name="Wang F."/>
            <person name="Jiang X."/>
            <person name="Li C."/>
            <person name="Li S.P."/>
            <person name="Hong Q."/>
            <person name="Li W.J."/>
        </authorList>
    </citation>
    <scope>NUCLEOTIDE SEQUENCE [LARGE SCALE GENOMIC DNA]</scope>
    <source>
        <strain evidence="2 3">J6</strain>
    </source>
</reference>
<dbReference type="Proteomes" id="UP000234530">
    <property type="component" value="Chromosome"/>
</dbReference>
<sequence>MIASMLSVLISSQLAQAAPKTETQSPMPMIVSKPAVTRPADQQVFIDARPASQSNGDGGSYADGIMHDPAGLAVGDIVQVLEAPTCGMLGKTRDDGCDDNPLLA</sequence>
<evidence type="ECO:0000313" key="3">
    <source>
        <dbReference type="Proteomes" id="UP000234530"/>
    </source>
</evidence>
<dbReference type="RefSeq" id="WP_101753963.1">
    <property type="nucleotide sequence ID" value="NZ_CP025430.1"/>
</dbReference>